<proteinExistence type="predicted"/>
<sequence length="71" mass="7565">MPRVRGRCPGLPEPGRAGGDGAGSHRGAWRRGCSWHGGGRRDAAVRNQDGSIRKGSLPRINDGAPQIRVPR</sequence>
<name>A0A1V4J6B1_PATFA</name>
<protein>
    <submittedName>
        <fullName evidence="2">Uncharacterized protein</fullName>
    </submittedName>
</protein>
<dbReference type="Proteomes" id="UP000190648">
    <property type="component" value="Unassembled WGS sequence"/>
</dbReference>
<comment type="caution">
    <text evidence="2">The sequence shown here is derived from an EMBL/GenBank/DDBJ whole genome shotgun (WGS) entry which is preliminary data.</text>
</comment>
<gene>
    <name evidence="2" type="ORF">AV530_001928</name>
</gene>
<accession>A0A1V4J6B1</accession>
<dbReference type="AlphaFoldDB" id="A0A1V4J6B1"/>
<organism evidence="2 3">
    <name type="scientific">Patagioenas fasciata monilis</name>
    <dbReference type="NCBI Taxonomy" id="372326"/>
    <lineage>
        <taxon>Eukaryota</taxon>
        <taxon>Metazoa</taxon>
        <taxon>Chordata</taxon>
        <taxon>Craniata</taxon>
        <taxon>Vertebrata</taxon>
        <taxon>Euteleostomi</taxon>
        <taxon>Archelosauria</taxon>
        <taxon>Archosauria</taxon>
        <taxon>Dinosauria</taxon>
        <taxon>Saurischia</taxon>
        <taxon>Theropoda</taxon>
        <taxon>Coelurosauria</taxon>
        <taxon>Aves</taxon>
        <taxon>Neognathae</taxon>
        <taxon>Neoaves</taxon>
        <taxon>Columbimorphae</taxon>
        <taxon>Columbiformes</taxon>
        <taxon>Columbidae</taxon>
        <taxon>Patagioenas</taxon>
    </lineage>
</organism>
<dbReference type="EMBL" id="LSYS01008925">
    <property type="protein sequence ID" value="OPJ67676.1"/>
    <property type="molecule type" value="Genomic_DNA"/>
</dbReference>
<keyword evidence="3" id="KW-1185">Reference proteome</keyword>
<feature type="region of interest" description="Disordered" evidence="1">
    <location>
        <begin position="1"/>
        <end position="71"/>
    </location>
</feature>
<evidence type="ECO:0000313" key="2">
    <source>
        <dbReference type="EMBL" id="OPJ67676.1"/>
    </source>
</evidence>
<evidence type="ECO:0000256" key="1">
    <source>
        <dbReference type="SAM" id="MobiDB-lite"/>
    </source>
</evidence>
<evidence type="ECO:0000313" key="3">
    <source>
        <dbReference type="Proteomes" id="UP000190648"/>
    </source>
</evidence>
<reference evidence="2 3" key="1">
    <citation type="submission" date="2016-02" db="EMBL/GenBank/DDBJ databases">
        <title>Band-tailed pigeon sequencing and assembly.</title>
        <authorList>
            <person name="Soares A.E."/>
            <person name="Novak B.J."/>
            <person name="Rice E.S."/>
            <person name="O'Connell B."/>
            <person name="Chang D."/>
            <person name="Weber S."/>
            <person name="Shapiro B."/>
        </authorList>
    </citation>
    <scope>NUCLEOTIDE SEQUENCE [LARGE SCALE GENOMIC DNA]</scope>
    <source>
        <strain evidence="2">BTP2013</strain>
        <tissue evidence="2">Blood</tissue>
    </source>
</reference>